<proteinExistence type="predicted"/>
<accession>A0A075A9E9</accession>
<gene>
    <name evidence="2" type="ORF">T265_08120</name>
</gene>
<dbReference type="GeneID" id="20322299"/>
<dbReference type="EMBL" id="KL596821">
    <property type="protein sequence ID" value="KER24134.1"/>
    <property type="molecule type" value="Genomic_DNA"/>
</dbReference>
<organism evidence="2 3">
    <name type="scientific">Opisthorchis viverrini</name>
    <name type="common">Southeast Asian liver fluke</name>
    <dbReference type="NCBI Taxonomy" id="6198"/>
    <lineage>
        <taxon>Eukaryota</taxon>
        <taxon>Metazoa</taxon>
        <taxon>Spiralia</taxon>
        <taxon>Lophotrochozoa</taxon>
        <taxon>Platyhelminthes</taxon>
        <taxon>Trematoda</taxon>
        <taxon>Digenea</taxon>
        <taxon>Opisthorchiida</taxon>
        <taxon>Opisthorchiata</taxon>
        <taxon>Opisthorchiidae</taxon>
        <taxon>Opisthorchis</taxon>
    </lineage>
</organism>
<feature type="region of interest" description="Disordered" evidence="1">
    <location>
        <begin position="50"/>
        <end position="70"/>
    </location>
</feature>
<reference evidence="2 3" key="1">
    <citation type="submission" date="2013-11" db="EMBL/GenBank/DDBJ databases">
        <title>Opisthorchis viverrini - life in the bile duct.</title>
        <authorList>
            <person name="Young N.D."/>
            <person name="Nagarajan N."/>
            <person name="Lin S.J."/>
            <person name="Korhonen P.K."/>
            <person name="Jex A.R."/>
            <person name="Hall R.S."/>
            <person name="Safavi-Hemami H."/>
            <person name="Kaewkong W."/>
            <person name="Bertrand D."/>
            <person name="Gao S."/>
            <person name="Seet Q."/>
            <person name="Wongkham S."/>
            <person name="Teh B.T."/>
            <person name="Wongkham C."/>
            <person name="Intapan P.M."/>
            <person name="Maleewong W."/>
            <person name="Yang X."/>
            <person name="Hu M."/>
            <person name="Wang Z."/>
            <person name="Hofmann A."/>
            <person name="Sternberg P.W."/>
            <person name="Tan P."/>
            <person name="Wang J."/>
            <person name="Gasser R.B."/>
        </authorList>
    </citation>
    <scope>NUCLEOTIDE SEQUENCE [LARGE SCALE GENOMIC DNA]</scope>
</reference>
<dbReference type="CTD" id="20322299"/>
<sequence>MLVGRQSSLSCESPDTPYFEKDETSERFLPDGKSGFSILSILDTTDKSSAGNAYKRSTMNPPNNTGLTDDGSLSIQTTFMNTSFAETGRPKKSRGRTTAPSRLNLLVVVFVVDITNQLSKCIKIFWFKIYSVKTRQPLWCVNKSRVFVMYTHKNLSFVMLSGNISGDILNIVVCLRVFGTFNLVLSYEMNLTQIQRLGLPDEPQRAKPVACFRRTCMSCFVKIVYHTFFTGKHQNKIVSSLQLFKTTSVQICVDPASPLTKNITISRTKLIRI</sequence>
<keyword evidence="3" id="KW-1185">Reference proteome</keyword>
<dbReference type="KEGG" id="ovi:T265_08120"/>
<feature type="compositionally biased region" description="Polar residues" evidence="1">
    <location>
        <begin position="1"/>
        <end position="13"/>
    </location>
</feature>
<evidence type="ECO:0000313" key="2">
    <source>
        <dbReference type="EMBL" id="KER24134.1"/>
    </source>
</evidence>
<protein>
    <submittedName>
        <fullName evidence="2">Uncharacterized protein</fullName>
    </submittedName>
</protein>
<evidence type="ECO:0000256" key="1">
    <source>
        <dbReference type="SAM" id="MobiDB-lite"/>
    </source>
</evidence>
<dbReference type="AlphaFoldDB" id="A0A075A9E9"/>
<evidence type="ECO:0000313" key="3">
    <source>
        <dbReference type="Proteomes" id="UP000054324"/>
    </source>
</evidence>
<dbReference type="Proteomes" id="UP000054324">
    <property type="component" value="Unassembled WGS sequence"/>
</dbReference>
<name>A0A075A9E9_OPIVI</name>
<feature type="region of interest" description="Disordered" evidence="1">
    <location>
        <begin position="1"/>
        <end position="26"/>
    </location>
</feature>
<dbReference type="RefSeq" id="XP_009172097.1">
    <property type="nucleotide sequence ID" value="XM_009173833.1"/>
</dbReference>